<dbReference type="SUPFAM" id="SSF56801">
    <property type="entry name" value="Acetyl-CoA synthetase-like"/>
    <property type="match status" value="1"/>
</dbReference>
<dbReference type="GO" id="GO:0016405">
    <property type="term" value="F:CoA-ligase activity"/>
    <property type="evidence" value="ECO:0007669"/>
    <property type="project" value="TreeGrafter"/>
</dbReference>
<evidence type="ECO:0000313" key="6">
    <source>
        <dbReference type="Proteomes" id="UP000050761"/>
    </source>
</evidence>
<name>A0A3P8ADG1_HELPZ</name>
<evidence type="ECO:0000259" key="4">
    <source>
        <dbReference type="Pfam" id="PF13193"/>
    </source>
</evidence>
<protein>
    <submittedName>
        <fullName evidence="7">AMP-binding domain-containing protein</fullName>
    </submittedName>
</protein>
<dbReference type="Proteomes" id="UP000050761">
    <property type="component" value="Unassembled WGS sequence"/>
</dbReference>
<dbReference type="InterPro" id="IPR025110">
    <property type="entry name" value="AMP-bd_C"/>
</dbReference>
<evidence type="ECO:0000256" key="2">
    <source>
        <dbReference type="ARBA" id="ARBA00023140"/>
    </source>
</evidence>
<feature type="domain" description="AMP-dependent synthetase/ligase" evidence="3">
    <location>
        <begin position="54"/>
        <end position="103"/>
    </location>
</feature>
<reference evidence="5 6" key="1">
    <citation type="submission" date="2018-11" db="EMBL/GenBank/DDBJ databases">
        <authorList>
            <consortium name="Pathogen Informatics"/>
        </authorList>
    </citation>
    <scope>NUCLEOTIDE SEQUENCE [LARGE SCALE GENOMIC DNA]</scope>
</reference>
<dbReference type="InterPro" id="IPR042099">
    <property type="entry name" value="ANL_N_sf"/>
</dbReference>
<dbReference type="Pfam" id="PF00501">
    <property type="entry name" value="AMP-binding"/>
    <property type="match status" value="2"/>
</dbReference>
<feature type="domain" description="AMP-binding enzyme C-terminal" evidence="4">
    <location>
        <begin position="378"/>
        <end position="436"/>
    </location>
</feature>
<dbReference type="PROSITE" id="PS00455">
    <property type="entry name" value="AMP_BINDING"/>
    <property type="match status" value="1"/>
</dbReference>
<evidence type="ECO:0000259" key="3">
    <source>
        <dbReference type="Pfam" id="PF00501"/>
    </source>
</evidence>
<dbReference type="OrthoDB" id="10253869at2759"/>
<dbReference type="InterPro" id="IPR045851">
    <property type="entry name" value="AMP-bd_C_sf"/>
</dbReference>
<comment type="subcellular location">
    <subcellularLocation>
        <location evidence="1">Peroxisome</location>
    </subcellularLocation>
</comment>
<dbReference type="PANTHER" id="PTHR24096:SF257">
    <property type="entry name" value="ACYL-COA SYNTHETASE 7"/>
    <property type="match status" value="1"/>
</dbReference>
<organism evidence="5">
    <name type="scientific">Heligmosomoides polygyrus</name>
    <name type="common">Parasitic roundworm</name>
    <dbReference type="NCBI Taxonomy" id="6339"/>
    <lineage>
        <taxon>Eukaryota</taxon>
        <taxon>Metazoa</taxon>
        <taxon>Ecdysozoa</taxon>
        <taxon>Nematoda</taxon>
        <taxon>Chromadorea</taxon>
        <taxon>Rhabditida</taxon>
        <taxon>Rhabditina</taxon>
        <taxon>Rhabditomorpha</taxon>
        <taxon>Strongyloidea</taxon>
        <taxon>Heligmosomidae</taxon>
        <taxon>Heligmosomoides</taxon>
    </lineage>
</organism>
<dbReference type="WBParaSite" id="HPBE_0001310101-mRNA-1">
    <property type="protein sequence ID" value="HPBE_0001310101-mRNA-1"/>
    <property type="gene ID" value="HPBE_0001310101"/>
</dbReference>
<evidence type="ECO:0000313" key="5">
    <source>
        <dbReference type="EMBL" id="VDO94887.1"/>
    </source>
</evidence>
<sequence length="464" mass="51894">MILSSPYPLSEPEEPLHATILRRCLEIHAQEPNRKAFVSYCSAAADGFQIQLALCSWFQEQGFKKGEVVLLFMYNSWQFVASCIGAWSAGLIVSPASSSFTEPNAVRQRMPVKDLLLLPYSSGTSGLPKGVMISHRNYAMMLQSYTRSDFKAIGLEGYAPPTYAITVLPFYHVMGLFGMIMHMVNGTTQLLMRKFDLSLWLQHIQDYKITMVSIVPAIALQMAYSPLLDNYDLSSLFMIASGSAPLSQSVVDRLQKRLPNVSFRQGYGMTELSVASHTGSMDTPDGSVGKLLPGTRMKVVDENGRLCGPNEQGEMWISGPQVMVGYWKRPELMKESFDSDGFMRTGDVVYYDSDGFTFVCDRMKELIKVNGKQVSPSEIEALLLSLPGVSDCCVFGVPDERHGEAPVAYVVSKTVNEEQINALVKEYELERILLPSQKFYIKMAFMESMFRGMKSLQCVHSEQY</sequence>
<accession>A0A3P8ADG1</accession>
<dbReference type="Gene3D" id="3.30.300.30">
    <property type="match status" value="1"/>
</dbReference>
<evidence type="ECO:0000313" key="7">
    <source>
        <dbReference type="WBParaSite" id="HPBE_0001310101-mRNA-1"/>
    </source>
</evidence>
<dbReference type="EMBL" id="UZAH01027776">
    <property type="protein sequence ID" value="VDO94887.1"/>
    <property type="molecule type" value="Genomic_DNA"/>
</dbReference>
<keyword evidence="2" id="KW-0576">Peroxisome</keyword>
<dbReference type="PANTHER" id="PTHR24096">
    <property type="entry name" value="LONG-CHAIN-FATTY-ACID--COA LIGASE"/>
    <property type="match status" value="1"/>
</dbReference>
<dbReference type="InterPro" id="IPR000873">
    <property type="entry name" value="AMP-dep_synth/lig_dom"/>
</dbReference>
<reference evidence="7" key="2">
    <citation type="submission" date="2019-09" db="UniProtKB">
        <authorList>
            <consortium name="WormBaseParasite"/>
        </authorList>
    </citation>
    <scope>IDENTIFICATION</scope>
</reference>
<dbReference type="Pfam" id="PF13193">
    <property type="entry name" value="AMP-binding_C"/>
    <property type="match status" value="1"/>
</dbReference>
<dbReference type="AlphaFoldDB" id="A0A3P8ADG1"/>
<gene>
    <name evidence="5" type="ORF">HPBE_LOCUS13102</name>
</gene>
<dbReference type="InterPro" id="IPR020845">
    <property type="entry name" value="AMP-binding_CS"/>
</dbReference>
<proteinExistence type="predicted"/>
<keyword evidence="6" id="KW-1185">Reference proteome</keyword>
<dbReference type="GO" id="GO:0005777">
    <property type="term" value="C:peroxisome"/>
    <property type="evidence" value="ECO:0007669"/>
    <property type="project" value="UniProtKB-SubCell"/>
</dbReference>
<evidence type="ECO:0000256" key="1">
    <source>
        <dbReference type="ARBA" id="ARBA00004275"/>
    </source>
</evidence>
<feature type="domain" description="AMP-dependent synthetase/ligase" evidence="3">
    <location>
        <begin position="111"/>
        <end position="327"/>
    </location>
</feature>
<dbReference type="Gene3D" id="3.40.50.12780">
    <property type="entry name" value="N-terminal domain of ligase-like"/>
    <property type="match status" value="1"/>
</dbReference>